<accession>A0A0E9PQR5</accession>
<sequence>MVPMHSPACSVLFVSSEFCSFCFIVLY</sequence>
<evidence type="ECO:0000313" key="2">
    <source>
        <dbReference type="EMBL" id="JAH06637.1"/>
    </source>
</evidence>
<evidence type="ECO:0000256" key="1">
    <source>
        <dbReference type="SAM" id="Phobius"/>
    </source>
</evidence>
<proteinExistence type="predicted"/>
<feature type="transmembrane region" description="Helical" evidence="1">
    <location>
        <begin position="7"/>
        <end position="26"/>
    </location>
</feature>
<keyword evidence="1" id="KW-1133">Transmembrane helix</keyword>
<dbReference type="AlphaFoldDB" id="A0A0E9PQR5"/>
<reference evidence="2" key="2">
    <citation type="journal article" date="2015" name="Fish Shellfish Immunol.">
        <title>Early steps in the European eel (Anguilla anguilla)-Vibrio vulnificus interaction in the gills: Role of the RtxA13 toxin.</title>
        <authorList>
            <person name="Callol A."/>
            <person name="Pajuelo D."/>
            <person name="Ebbesson L."/>
            <person name="Teles M."/>
            <person name="MacKenzie S."/>
            <person name="Amaro C."/>
        </authorList>
    </citation>
    <scope>NUCLEOTIDE SEQUENCE</scope>
</reference>
<reference evidence="2" key="1">
    <citation type="submission" date="2014-11" db="EMBL/GenBank/DDBJ databases">
        <authorList>
            <person name="Amaro Gonzalez C."/>
        </authorList>
    </citation>
    <scope>NUCLEOTIDE SEQUENCE</scope>
</reference>
<dbReference type="EMBL" id="GBXM01101940">
    <property type="protein sequence ID" value="JAH06637.1"/>
    <property type="molecule type" value="Transcribed_RNA"/>
</dbReference>
<keyword evidence="1" id="KW-0472">Membrane</keyword>
<keyword evidence="1" id="KW-0812">Transmembrane</keyword>
<name>A0A0E9PQR5_ANGAN</name>
<protein>
    <submittedName>
        <fullName evidence="2">Uncharacterized protein</fullName>
    </submittedName>
</protein>
<organism evidence="2">
    <name type="scientific">Anguilla anguilla</name>
    <name type="common">European freshwater eel</name>
    <name type="synonym">Muraena anguilla</name>
    <dbReference type="NCBI Taxonomy" id="7936"/>
    <lineage>
        <taxon>Eukaryota</taxon>
        <taxon>Metazoa</taxon>
        <taxon>Chordata</taxon>
        <taxon>Craniata</taxon>
        <taxon>Vertebrata</taxon>
        <taxon>Euteleostomi</taxon>
        <taxon>Actinopterygii</taxon>
        <taxon>Neopterygii</taxon>
        <taxon>Teleostei</taxon>
        <taxon>Anguilliformes</taxon>
        <taxon>Anguillidae</taxon>
        <taxon>Anguilla</taxon>
    </lineage>
</organism>